<feature type="compositionally biased region" description="Polar residues" evidence="3">
    <location>
        <begin position="746"/>
        <end position="759"/>
    </location>
</feature>
<feature type="region of interest" description="Disordered" evidence="3">
    <location>
        <begin position="590"/>
        <end position="622"/>
    </location>
</feature>
<feature type="compositionally biased region" description="Low complexity" evidence="3">
    <location>
        <begin position="394"/>
        <end position="412"/>
    </location>
</feature>
<dbReference type="InterPro" id="IPR029627">
    <property type="entry name" value="CCSER"/>
</dbReference>
<proteinExistence type="inferred from homology"/>
<feature type="region of interest" description="Disordered" evidence="3">
    <location>
        <begin position="239"/>
        <end position="416"/>
    </location>
</feature>
<feature type="compositionally biased region" description="Basic and acidic residues" evidence="3">
    <location>
        <begin position="1"/>
        <end position="18"/>
    </location>
</feature>
<keyword evidence="2" id="KW-0175">Coiled coil</keyword>
<name>Q4RNG9_TETNG</name>
<protein>
    <submittedName>
        <fullName evidence="4">(spotted green pufferfish) hypothetical protein</fullName>
    </submittedName>
</protein>
<feature type="compositionally biased region" description="Basic and acidic residues" evidence="3">
    <location>
        <begin position="590"/>
        <end position="610"/>
    </location>
</feature>
<accession>Q4RNG9</accession>
<dbReference type="OrthoDB" id="9948757at2759"/>
<dbReference type="EMBL" id="CAAE01015013">
    <property type="protein sequence ID" value="CAG10063.1"/>
    <property type="molecule type" value="Genomic_DNA"/>
</dbReference>
<feature type="region of interest" description="Disordered" evidence="3">
    <location>
        <begin position="1"/>
        <end position="205"/>
    </location>
</feature>
<comment type="caution">
    <text evidence="4">The sequence shown here is derived from an EMBL/GenBank/DDBJ whole genome shotgun (WGS) entry which is preliminary data.</text>
</comment>
<evidence type="ECO:0000256" key="2">
    <source>
        <dbReference type="ARBA" id="ARBA00023054"/>
    </source>
</evidence>
<dbReference type="PANTHER" id="PTHR22461:SF2">
    <property type="entry name" value="SERINE-RICH COILED-COIL DOMAIN-CONTAINING PROTEIN 2"/>
    <property type="match status" value="1"/>
</dbReference>
<dbReference type="KEGG" id="tng:GSTEN00031564G001"/>
<feature type="compositionally biased region" description="Basic and acidic residues" evidence="3">
    <location>
        <begin position="196"/>
        <end position="205"/>
    </location>
</feature>
<dbReference type="GO" id="GO:0008017">
    <property type="term" value="F:microtubule binding"/>
    <property type="evidence" value="ECO:0007669"/>
    <property type="project" value="TreeGrafter"/>
</dbReference>
<evidence type="ECO:0000256" key="1">
    <source>
        <dbReference type="ARBA" id="ARBA00010949"/>
    </source>
</evidence>
<sequence>MERNIKHSQAEKMRRQKEYANTIREQNRKINKTALTPPPEPEDRDKGVPRMKVAQISRIEGEQELSSSPSGLPDQRHVPKMTAELRDSRTAVCTSSSQPLVHTAANTSPPQQDNNLLPPCCLQGLESSPRGGSTMPGSSKRLSPTGEPPRREEAERSAASGGCSQAEKRQQFKANVCPEGREQKKKMKRTAFQPTKEPKDKESPRMKLCGISSLSMPPLASHGKKSSFKSAMVSRLPKFGGRCSGGGTGPLSNGSAQPVTPAQDGGTSPPAACPNGAVRTSPFSLRWKRDEGRSAATSASPTWPEEEDKVRLSSNVKEVKNGSPATPKTKRTGSLMLAVSSPKAIPKQSLKMTPKAGSKTAQSPADGPKTGHNSSNIPAPTGSEPRLVRPKLGSSSLRSSSQDSLSQSSDSLKTLPVDNMVRSNSFTHFKQIPSPTSQPMMRSFSFNRAVELAKPLANTQLRPPRNTFLRPPQLSNGRVGLGLGGLNGTPIGGLQCSRTPSAASSTPPLSLPPTASTPSALKKQLLPSCALNKSLGSPAGPFGYRLTRPGQVRPEQKPLLAGRVKGKAPAAVSEAAAPVAADVELTVELDKTDLNGDSDGRSGDAEKRGGEAGLPSAGCGLAAGEPLEEMSFSSASSLDRGDAGEELLDDFYSAEDGLSDGELPDSGNTETPTQTQSLHSGTLDWDNTGLEGKRNVSSLSISPFTLLCERVSSLHMFGTGYKEESPMEDSQGPLLKSPSLSDLLQTSSVELSPSNSSGGTYMWDEDGLEPFIETGTHRCSSYDSSELNSM</sequence>
<feature type="compositionally biased region" description="Polar residues" evidence="3">
    <location>
        <begin position="91"/>
        <end position="115"/>
    </location>
</feature>
<evidence type="ECO:0000256" key="3">
    <source>
        <dbReference type="SAM" id="MobiDB-lite"/>
    </source>
</evidence>
<feature type="region of interest" description="Disordered" evidence="3">
    <location>
        <begin position="655"/>
        <end position="687"/>
    </location>
</feature>
<dbReference type="GO" id="GO:0015630">
    <property type="term" value="C:microtubule cytoskeleton"/>
    <property type="evidence" value="ECO:0007669"/>
    <property type="project" value="TreeGrafter"/>
</dbReference>
<comment type="similarity">
    <text evidence="1">Belongs to the CCSER family.</text>
</comment>
<reference evidence="4" key="1">
    <citation type="journal article" date="2004" name="Nature">
        <title>Genome duplication in the teleost fish Tetraodon nigroviridis reveals the early vertebrate proto-karyotype.</title>
        <authorList>
            <person name="Jaillon O."/>
            <person name="Aury J.-M."/>
            <person name="Brunet F."/>
            <person name="Petit J.-L."/>
            <person name="Stange-Thomann N."/>
            <person name="Mauceli E."/>
            <person name="Bouneau L."/>
            <person name="Fischer C."/>
            <person name="Ozouf-Costaz C."/>
            <person name="Bernot A."/>
            <person name="Nicaud S."/>
            <person name="Jaffe D."/>
            <person name="Fisher S."/>
            <person name="Lutfalla G."/>
            <person name="Dossat C."/>
            <person name="Segurens B."/>
            <person name="Dasilva C."/>
            <person name="Salanoubat M."/>
            <person name="Levy M."/>
            <person name="Boudet N."/>
            <person name="Castellano S."/>
            <person name="Anthouard V."/>
            <person name="Jubin C."/>
            <person name="Castelli V."/>
            <person name="Katinka M."/>
            <person name="Vacherie B."/>
            <person name="Biemont C."/>
            <person name="Skalli Z."/>
            <person name="Cattolico L."/>
            <person name="Poulain J."/>
            <person name="De Berardinis V."/>
            <person name="Cruaud C."/>
            <person name="Duprat S."/>
            <person name="Brottier P."/>
            <person name="Coutanceau J.-P."/>
            <person name="Gouzy J."/>
            <person name="Parra G."/>
            <person name="Lardier G."/>
            <person name="Chapple C."/>
            <person name="McKernan K.J."/>
            <person name="McEwan P."/>
            <person name="Bosak S."/>
            <person name="Kellis M."/>
            <person name="Volff J.-N."/>
            <person name="Guigo R."/>
            <person name="Zody M.C."/>
            <person name="Mesirov J."/>
            <person name="Lindblad-Toh K."/>
            <person name="Birren B."/>
            <person name="Nusbaum C."/>
            <person name="Kahn D."/>
            <person name="Robinson-Rechavi M."/>
            <person name="Laudet V."/>
            <person name="Schachter V."/>
            <person name="Quetier F."/>
            <person name="Saurin W."/>
            <person name="Scarpelli C."/>
            <person name="Wincker P."/>
            <person name="Lander E.S."/>
            <person name="Weissenbach J."/>
            <person name="Roest Crollius H."/>
        </authorList>
    </citation>
    <scope>NUCLEOTIDE SEQUENCE [LARGE SCALE GENOMIC DNA]</scope>
</reference>
<evidence type="ECO:0000313" key="4">
    <source>
        <dbReference type="EMBL" id="CAG10063.1"/>
    </source>
</evidence>
<dbReference type="GO" id="GO:0001578">
    <property type="term" value="P:microtubule bundle formation"/>
    <property type="evidence" value="ECO:0007669"/>
    <property type="project" value="TreeGrafter"/>
</dbReference>
<dbReference type="AlphaFoldDB" id="Q4RNG9"/>
<feature type="compositionally biased region" description="Polar residues" evidence="3">
    <location>
        <begin position="666"/>
        <end position="680"/>
    </location>
</feature>
<gene>
    <name evidence="4" type="ORF">GSTENG00031564001</name>
</gene>
<reference evidence="4" key="2">
    <citation type="submission" date="2004-02" db="EMBL/GenBank/DDBJ databases">
        <authorList>
            <consortium name="Genoscope"/>
            <consortium name="Whitehead Institute Centre for Genome Research"/>
        </authorList>
    </citation>
    <scope>NUCLEOTIDE SEQUENCE</scope>
</reference>
<feature type="compositionally biased region" description="Polar residues" evidence="3">
    <location>
        <begin position="250"/>
        <end position="260"/>
    </location>
</feature>
<feature type="non-terminal residue" evidence="4">
    <location>
        <position position="1"/>
    </location>
</feature>
<feature type="region of interest" description="Disordered" evidence="3">
    <location>
        <begin position="746"/>
        <end position="767"/>
    </location>
</feature>
<dbReference type="PANTHER" id="PTHR22461">
    <property type="entry name" value="SERINE-RICH COILED-COIL DOMAIN-CONTAINING PROTEIN 2-RELATED"/>
    <property type="match status" value="1"/>
</dbReference>
<feature type="region of interest" description="Disordered" evidence="3">
    <location>
        <begin position="497"/>
        <end position="519"/>
    </location>
</feature>
<organism evidence="4">
    <name type="scientific">Tetraodon nigroviridis</name>
    <name type="common">Spotted green pufferfish</name>
    <name type="synonym">Chelonodon nigroviridis</name>
    <dbReference type="NCBI Taxonomy" id="99883"/>
    <lineage>
        <taxon>Eukaryota</taxon>
        <taxon>Metazoa</taxon>
        <taxon>Chordata</taxon>
        <taxon>Craniata</taxon>
        <taxon>Vertebrata</taxon>
        <taxon>Euteleostomi</taxon>
        <taxon>Actinopterygii</taxon>
        <taxon>Neopterygii</taxon>
        <taxon>Teleostei</taxon>
        <taxon>Neoteleostei</taxon>
        <taxon>Acanthomorphata</taxon>
        <taxon>Eupercaria</taxon>
        <taxon>Tetraodontiformes</taxon>
        <taxon>Tetradontoidea</taxon>
        <taxon>Tetraodontidae</taxon>
        <taxon>Tetraodon</taxon>
    </lineage>
</organism>